<proteinExistence type="predicted"/>
<sequence>MESMTAYSTPSQQVANNAAVVFDRTALQNGTAVSHADNSALFTIDQPGTYFAAYNGTAAPPANAQLPVSNLLQFSLNGTALNGAATQHVFTTANETSAQSASIIFTVTSTPATLELVSSGGTFNYTGVTMNLFKIG</sequence>
<dbReference type="InterPro" id="IPR008983">
    <property type="entry name" value="Tumour_necrosis_fac-like_dom"/>
</dbReference>
<accession>A0A9D1W0H0</accession>
<dbReference type="EMBL" id="DXEW01000020">
    <property type="protein sequence ID" value="HIX50390.1"/>
    <property type="molecule type" value="Genomic_DNA"/>
</dbReference>
<dbReference type="Proteomes" id="UP000886847">
    <property type="component" value="Unassembled WGS sequence"/>
</dbReference>
<dbReference type="Gene3D" id="2.60.120.40">
    <property type="match status" value="1"/>
</dbReference>
<evidence type="ECO:0008006" key="3">
    <source>
        <dbReference type="Google" id="ProtNLM"/>
    </source>
</evidence>
<name>A0A9D1W0H0_9FIRM</name>
<protein>
    <recommendedName>
        <fullName evidence="3">BclA C-terminal domain-containing protein</fullName>
    </recommendedName>
</protein>
<reference evidence="1" key="1">
    <citation type="journal article" date="2021" name="PeerJ">
        <title>Extensive microbial diversity within the chicken gut microbiome revealed by metagenomics and culture.</title>
        <authorList>
            <person name="Gilroy R."/>
            <person name="Ravi A."/>
            <person name="Getino M."/>
            <person name="Pursley I."/>
            <person name="Horton D.L."/>
            <person name="Alikhan N.F."/>
            <person name="Baker D."/>
            <person name="Gharbi K."/>
            <person name="Hall N."/>
            <person name="Watson M."/>
            <person name="Adriaenssens E.M."/>
            <person name="Foster-Nyarko E."/>
            <person name="Jarju S."/>
            <person name="Secka A."/>
            <person name="Antonio M."/>
            <person name="Oren A."/>
            <person name="Chaudhuri R.R."/>
            <person name="La Ragione R."/>
            <person name="Hildebrand F."/>
            <person name="Pallen M.J."/>
        </authorList>
    </citation>
    <scope>NUCLEOTIDE SEQUENCE</scope>
    <source>
        <strain evidence="1">2189</strain>
    </source>
</reference>
<evidence type="ECO:0000313" key="2">
    <source>
        <dbReference type="Proteomes" id="UP000886847"/>
    </source>
</evidence>
<dbReference type="AlphaFoldDB" id="A0A9D1W0H0"/>
<gene>
    <name evidence="1" type="ORF">H9851_03810</name>
</gene>
<organism evidence="1 2">
    <name type="scientific">Candidatus Borkfalkia faecavium</name>
    <dbReference type="NCBI Taxonomy" id="2838508"/>
    <lineage>
        <taxon>Bacteria</taxon>
        <taxon>Bacillati</taxon>
        <taxon>Bacillota</taxon>
        <taxon>Clostridia</taxon>
        <taxon>Christensenellales</taxon>
        <taxon>Christensenellaceae</taxon>
        <taxon>Candidatus Borkfalkia</taxon>
    </lineage>
</organism>
<reference evidence="1" key="2">
    <citation type="submission" date="2021-04" db="EMBL/GenBank/DDBJ databases">
        <authorList>
            <person name="Gilroy R."/>
        </authorList>
    </citation>
    <scope>NUCLEOTIDE SEQUENCE</scope>
    <source>
        <strain evidence="1">2189</strain>
    </source>
</reference>
<evidence type="ECO:0000313" key="1">
    <source>
        <dbReference type="EMBL" id="HIX50390.1"/>
    </source>
</evidence>
<comment type="caution">
    <text evidence="1">The sequence shown here is derived from an EMBL/GenBank/DDBJ whole genome shotgun (WGS) entry which is preliminary data.</text>
</comment>